<keyword evidence="3" id="KW-0106">Calcium</keyword>
<evidence type="ECO:0000256" key="2">
    <source>
        <dbReference type="ARBA" id="ARBA00022525"/>
    </source>
</evidence>
<comment type="subcellular location">
    <subcellularLocation>
        <location evidence="1">Secreted</location>
    </subcellularLocation>
</comment>
<organism evidence="5 6">
    <name type="scientific">Vogesella aquatica</name>
    <dbReference type="NCBI Taxonomy" id="2984206"/>
    <lineage>
        <taxon>Bacteria</taxon>
        <taxon>Pseudomonadati</taxon>
        <taxon>Pseudomonadota</taxon>
        <taxon>Betaproteobacteria</taxon>
        <taxon>Neisseriales</taxon>
        <taxon>Chromobacteriaceae</taxon>
        <taxon>Vogesella</taxon>
    </lineage>
</organism>
<evidence type="ECO:0000313" key="5">
    <source>
        <dbReference type="EMBL" id="MDC7716535.1"/>
    </source>
</evidence>
<dbReference type="Pfam" id="PF00353">
    <property type="entry name" value="HemolysinCabind"/>
    <property type="match status" value="2"/>
</dbReference>
<accession>A0ABT5IVE6</accession>
<dbReference type="EMBL" id="JAQQLF010000005">
    <property type="protein sequence ID" value="MDC7716535.1"/>
    <property type="molecule type" value="Genomic_DNA"/>
</dbReference>
<dbReference type="Gene3D" id="2.150.10.10">
    <property type="entry name" value="Serralysin-like metalloprotease, C-terminal"/>
    <property type="match status" value="2"/>
</dbReference>
<sequence>MRHVSDNGELFTLQEVGVASLNTAFTNTNTALNGGNILAQQGSYTRADGNTAQMGDVNFVADTKYTDYKQADATLDIEKLLLQLSLPNLRGYGRLKDLNVAAMESAPLRSILIQYRDAPTKAAQFALIDALIDEWVKTDPQYKPVKFMAAMQDSRSSNVIVVDSPENFQQIIIGESIDEGEYARKVAISNAFNGTNLTEIYLRSDLVAEFKKQFDGFYNQLKESLYGTILPQTRAGAIFSEIVQFIPYTQDNGERLYALPSDGGNKLRSYFDIQYQKKGAQSIVELSDYILQTSKTGKFDANLSLLLGQVLDQQVSLAQQSGELETIRPYVASSASLGGGIKLGGIGNETVNGTSGNDVLFGLAGNDVLNGGAGDDTLEGGDGDDVLNGNDGADILRGGAGNDTLTTDWWAWNNTFEGGAGNDKMVGSYAKDTYVFNLGDGQDTIIDSAAQYRDYADWNANYHDELRFGAGISSDQLWFSRSGNDLQVSVVGTEDQVTITNWYADKACQIETVRAGDGKALLSSQVQNLVSAMASFSPAAAGQVTLSADYREALQTVLVANWK</sequence>
<keyword evidence="2" id="KW-0964">Secreted</keyword>
<name>A0ABT5IVE6_9NEIS</name>
<dbReference type="InterPro" id="IPR018511">
    <property type="entry name" value="Hemolysin-typ_Ca-bd_CS"/>
</dbReference>
<protein>
    <submittedName>
        <fullName evidence="5">Calcium-binding protein</fullName>
    </submittedName>
</protein>
<dbReference type="Pfam" id="PF06594">
    <property type="entry name" value="HCBP_related"/>
    <property type="match status" value="1"/>
</dbReference>
<dbReference type="InterPro" id="IPR010566">
    <property type="entry name" value="Haemolys_ca-bd"/>
</dbReference>
<reference evidence="5 6" key="1">
    <citation type="submission" date="2023-01" db="EMBL/GenBank/DDBJ databases">
        <title>Novel species of the genus Vogesella isolated from rivers.</title>
        <authorList>
            <person name="Lu H."/>
        </authorList>
    </citation>
    <scope>NUCLEOTIDE SEQUENCE [LARGE SCALE GENOMIC DNA]</scope>
    <source>
        <strain evidence="5 6">DC21W</strain>
    </source>
</reference>
<evidence type="ECO:0000259" key="4">
    <source>
        <dbReference type="Pfam" id="PF06594"/>
    </source>
</evidence>
<proteinExistence type="predicted"/>
<dbReference type="PROSITE" id="PS00330">
    <property type="entry name" value="HEMOLYSIN_CALCIUM"/>
    <property type="match status" value="2"/>
</dbReference>
<dbReference type="RefSeq" id="WP_272750932.1">
    <property type="nucleotide sequence ID" value="NZ_JAQQLF010000005.1"/>
</dbReference>
<keyword evidence="6" id="KW-1185">Reference proteome</keyword>
<feature type="domain" description="Haemolysin-type calcium binding-related" evidence="4">
    <location>
        <begin position="485"/>
        <end position="514"/>
    </location>
</feature>
<dbReference type="InterPro" id="IPR001343">
    <property type="entry name" value="Hemolysn_Ca-bd"/>
</dbReference>
<evidence type="ECO:0000256" key="3">
    <source>
        <dbReference type="ARBA" id="ARBA00022837"/>
    </source>
</evidence>
<gene>
    <name evidence="5" type="ORF">PQU95_04795</name>
</gene>
<dbReference type="InterPro" id="IPR011049">
    <property type="entry name" value="Serralysin-like_metalloprot_C"/>
</dbReference>
<dbReference type="InterPro" id="IPR050557">
    <property type="entry name" value="RTX_toxin/Mannuronan_C5-epim"/>
</dbReference>
<dbReference type="PANTHER" id="PTHR38340:SF1">
    <property type="entry name" value="S-LAYER PROTEIN"/>
    <property type="match status" value="1"/>
</dbReference>
<comment type="caution">
    <text evidence="5">The sequence shown here is derived from an EMBL/GenBank/DDBJ whole genome shotgun (WGS) entry which is preliminary data.</text>
</comment>
<evidence type="ECO:0000313" key="6">
    <source>
        <dbReference type="Proteomes" id="UP001219956"/>
    </source>
</evidence>
<dbReference type="PRINTS" id="PR00313">
    <property type="entry name" value="CABNDNGRPT"/>
</dbReference>
<dbReference type="SUPFAM" id="SSF51120">
    <property type="entry name" value="beta-Roll"/>
    <property type="match status" value="1"/>
</dbReference>
<dbReference type="Proteomes" id="UP001219956">
    <property type="component" value="Unassembled WGS sequence"/>
</dbReference>
<evidence type="ECO:0000256" key="1">
    <source>
        <dbReference type="ARBA" id="ARBA00004613"/>
    </source>
</evidence>
<dbReference type="PANTHER" id="PTHR38340">
    <property type="entry name" value="S-LAYER PROTEIN"/>
    <property type="match status" value="1"/>
</dbReference>